<dbReference type="EMBL" id="VUMW01000002">
    <property type="protein sequence ID" value="MST79187.1"/>
    <property type="molecule type" value="Genomic_DNA"/>
</dbReference>
<feature type="region of interest" description="Disordered" evidence="1">
    <location>
        <begin position="77"/>
        <end position="121"/>
    </location>
</feature>
<feature type="compositionally biased region" description="Low complexity" evidence="1">
    <location>
        <begin position="161"/>
        <end position="191"/>
    </location>
</feature>
<dbReference type="PANTHER" id="PTHR34475">
    <property type="match status" value="1"/>
</dbReference>
<keyword evidence="2" id="KW-1133">Transmembrane helix</keyword>
<protein>
    <submittedName>
        <fullName evidence="3">Helix-turn-helix domain-containing protein</fullName>
    </submittedName>
</protein>
<organism evidence="3 4">
    <name type="scientific">Lactobacillus equicursoris</name>
    <dbReference type="NCBI Taxonomy" id="420645"/>
    <lineage>
        <taxon>Bacteria</taxon>
        <taxon>Bacillati</taxon>
        <taxon>Bacillota</taxon>
        <taxon>Bacilli</taxon>
        <taxon>Lactobacillales</taxon>
        <taxon>Lactobacillaceae</taxon>
        <taxon>Lactobacillus</taxon>
    </lineage>
</organism>
<evidence type="ECO:0000313" key="4">
    <source>
        <dbReference type="Proteomes" id="UP000452141"/>
    </source>
</evidence>
<accession>A0A844FLE2</accession>
<reference evidence="3 4" key="1">
    <citation type="submission" date="2019-08" db="EMBL/GenBank/DDBJ databases">
        <title>In-depth cultivation of the pig gut microbiome towards novel bacterial diversity and tailored functional studies.</title>
        <authorList>
            <person name="Wylensek D."/>
            <person name="Hitch T.C.A."/>
            <person name="Clavel T."/>
        </authorList>
    </citation>
    <scope>NUCLEOTIDE SEQUENCE [LARGE SCALE GENOMIC DNA]</scope>
    <source>
        <strain evidence="3 4">WCA-470BD-2E</strain>
    </source>
</reference>
<dbReference type="GO" id="GO:0003677">
    <property type="term" value="F:DNA binding"/>
    <property type="evidence" value="ECO:0007669"/>
    <property type="project" value="InterPro"/>
</dbReference>
<evidence type="ECO:0000256" key="1">
    <source>
        <dbReference type="SAM" id="MobiDB-lite"/>
    </source>
</evidence>
<evidence type="ECO:0000256" key="2">
    <source>
        <dbReference type="SAM" id="Phobius"/>
    </source>
</evidence>
<dbReference type="AlphaFoldDB" id="A0A844FLE2"/>
<feature type="region of interest" description="Disordered" evidence="1">
    <location>
        <begin position="161"/>
        <end position="196"/>
    </location>
</feature>
<name>A0A844FLE2_9LACO</name>
<keyword evidence="2" id="KW-0472">Membrane</keyword>
<evidence type="ECO:0000313" key="3">
    <source>
        <dbReference type="EMBL" id="MST79187.1"/>
    </source>
</evidence>
<dbReference type="InterPro" id="IPR050400">
    <property type="entry name" value="Bact_Cytoskel_RodZ"/>
</dbReference>
<feature type="region of interest" description="Disordered" evidence="1">
    <location>
        <begin position="298"/>
        <end position="373"/>
    </location>
</feature>
<comment type="caution">
    <text evidence="3">The sequence shown here is derived from an EMBL/GenBank/DDBJ whole genome shotgun (WGS) entry which is preliminary data.</text>
</comment>
<gene>
    <name evidence="3" type="ORF">FYJ61_01555</name>
</gene>
<dbReference type="PANTHER" id="PTHR34475:SF1">
    <property type="entry name" value="CYTOSKELETON PROTEIN RODZ"/>
    <property type="match status" value="1"/>
</dbReference>
<dbReference type="SUPFAM" id="SSF47413">
    <property type="entry name" value="lambda repressor-like DNA-binding domains"/>
    <property type="match status" value="1"/>
</dbReference>
<dbReference type="InterPro" id="IPR001387">
    <property type="entry name" value="Cro/C1-type_HTH"/>
</dbReference>
<dbReference type="RefSeq" id="WP_154486324.1">
    <property type="nucleotide sequence ID" value="NZ_JAQYBB010000151.1"/>
</dbReference>
<dbReference type="Proteomes" id="UP000452141">
    <property type="component" value="Unassembled WGS sequence"/>
</dbReference>
<feature type="transmembrane region" description="Helical" evidence="2">
    <location>
        <begin position="137"/>
        <end position="155"/>
    </location>
</feature>
<dbReference type="Gene3D" id="1.10.260.40">
    <property type="entry name" value="lambda repressor-like DNA-binding domains"/>
    <property type="match status" value="1"/>
</dbReference>
<proteinExistence type="predicted"/>
<sequence>MSGIGEQLRTAREAKGLSISDIEKATKIQGRYLEAIENNEFDKLPGDFYVRAFIRQYAQVVGLDGKELLSQYSGDIEEELEEHEKEVEAEKQEEEPVEAPTEQVYQPAPARQKQIAKEENYKEEKQDAKWRKLVPKLALGCGIVLIVVIAALVFANNKKSSSNSAEKASSSVTITSSKKSSSKKSSSASSSSKKKTSTIKVQSLGNSAFRVTGIKSSAPLVVRSSKQAIYYYVSVNNAITNQGTLQSGEKHTETVKNGSTLIVYLGTDTGVTVTIGGKKIPFTQVNGTSRLTIYLGANNNSTTGSSTSSSSSSSYSSAASSSYSSRTYSSQSSASQASSQAQGSRASSSQAQSSQASSSQAQSSQAQSSSKAQ</sequence>
<feature type="compositionally biased region" description="Low complexity" evidence="1">
    <location>
        <begin position="301"/>
        <end position="373"/>
    </location>
</feature>
<dbReference type="InterPro" id="IPR010982">
    <property type="entry name" value="Lambda_DNA-bd_dom_sf"/>
</dbReference>
<dbReference type="Pfam" id="PF13413">
    <property type="entry name" value="HTH_25"/>
    <property type="match status" value="1"/>
</dbReference>
<keyword evidence="2" id="KW-0812">Transmembrane</keyword>
<dbReference type="CDD" id="cd00093">
    <property type="entry name" value="HTH_XRE"/>
    <property type="match status" value="1"/>
</dbReference>